<evidence type="ECO:0000313" key="1">
    <source>
        <dbReference type="EMBL" id="EEH51237.1"/>
    </source>
</evidence>
<dbReference type="AlphaFoldDB" id="C1N8U4"/>
<dbReference type="KEGG" id="mpp:MICPUCDRAFT_54243"/>
<evidence type="ECO:0000313" key="2">
    <source>
        <dbReference type="Proteomes" id="UP000001876"/>
    </source>
</evidence>
<dbReference type="GeneID" id="9689773"/>
<dbReference type="RefSeq" id="XP_003064332.1">
    <property type="nucleotide sequence ID" value="XM_003064286.1"/>
</dbReference>
<sequence length="76" mass="7946">MLRRLATNSARALLNATGASAPPPLASSTAAFHGSAPSRVGQVLVHMSGLDCGEIFSKTHKARIHHTGSHTIAFAW</sequence>
<keyword evidence="2" id="KW-1185">Reference proteome</keyword>
<dbReference type="Proteomes" id="UP000001876">
    <property type="component" value="Unassembled WGS sequence"/>
</dbReference>
<dbReference type="EMBL" id="GG663751">
    <property type="protein sequence ID" value="EEH51237.1"/>
    <property type="molecule type" value="Genomic_DNA"/>
</dbReference>
<organism evidence="2">
    <name type="scientific">Micromonas pusilla (strain CCMP1545)</name>
    <name type="common">Picoplanktonic green alga</name>
    <dbReference type="NCBI Taxonomy" id="564608"/>
    <lineage>
        <taxon>Eukaryota</taxon>
        <taxon>Viridiplantae</taxon>
        <taxon>Chlorophyta</taxon>
        <taxon>Mamiellophyceae</taxon>
        <taxon>Mamiellales</taxon>
        <taxon>Mamiellaceae</taxon>
        <taxon>Micromonas</taxon>
    </lineage>
</organism>
<accession>C1N8U4</accession>
<reference evidence="1 2" key="1">
    <citation type="journal article" date="2009" name="Science">
        <title>Green evolution and dynamic adaptations revealed by genomes of the marine picoeukaryotes Micromonas.</title>
        <authorList>
            <person name="Worden A.Z."/>
            <person name="Lee J.H."/>
            <person name="Mock T."/>
            <person name="Rouze P."/>
            <person name="Simmons M.P."/>
            <person name="Aerts A.L."/>
            <person name="Allen A.E."/>
            <person name="Cuvelier M.L."/>
            <person name="Derelle E."/>
            <person name="Everett M.V."/>
            <person name="Foulon E."/>
            <person name="Grimwood J."/>
            <person name="Gundlach H."/>
            <person name="Henrissat B."/>
            <person name="Napoli C."/>
            <person name="McDonald S.M."/>
            <person name="Parker M.S."/>
            <person name="Rombauts S."/>
            <person name="Salamov A."/>
            <person name="Von Dassow P."/>
            <person name="Badger J.H."/>
            <person name="Coutinho P.M."/>
            <person name="Demir E."/>
            <person name="Dubchak I."/>
            <person name="Gentemann C."/>
            <person name="Eikrem W."/>
            <person name="Gready J.E."/>
            <person name="John U."/>
            <person name="Lanier W."/>
            <person name="Lindquist E.A."/>
            <person name="Lucas S."/>
            <person name="Mayer K.F."/>
            <person name="Moreau H."/>
            <person name="Not F."/>
            <person name="Otillar R."/>
            <person name="Panaud O."/>
            <person name="Pangilinan J."/>
            <person name="Paulsen I."/>
            <person name="Piegu B."/>
            <person name="Poliakov A."/>
            <person name="Robbens S."/>
            <person name="Schmutz J."/>
            <person name="Toulza E."/>
            <person name="Wyss T."/>
            <person name="Zelensky A."/>
            <person name="Zhou K."/>
            <person name="Armbrust E.V."/>
            <person name="Bhattacharya D."/>
            <person name="Goodenough U.W."/>
            <person name="Van de Peer Y."/>
            <person name="Grigoriev I.V."/>
        </authorList>
    </citation>
    <scope>NUCLEOTIDE SEQUENCE [LARGE SCALE GENOMIC DNA]</scope>
    <source>
        <strain evidence="1 2">CCMP1545</strain>
    </source>
</reference>
<name>C1N8U4_MICPC</name>
<protein>
    <submittedName>
        <fullName evidence="1">Predicted protein</fullName>
    </submittedName>
</protein>
<proteinExistence type="predicted"/>
<gene>
    <name evidence="1" type="ORF">MICPUCDRAFT_54243</name>
</gene>